<keyword evidence="1" id="KW-0812">Transmembrane</keyword>
<evidence type="ECO:0000259" key="2">
    <source>
        <dbReference type="Pfam" id="PF04892"/>
    </source>
</evidence>
<evidence type="ECO:0000256" key="1">
    <source>
        <dbReference type="SAM" id="Phobius"/>
    </source>
</evidence>
<evidence type="ECO:0000313" key="3">
    <source>
        <dbReference type="EMBL" id="GAA2356630.1"/>
    </source>
</evidence>
<dbReference type="InterPro" id="IPR006976">
    <property type="entry name" value="VanZ-like"/>
</dbReference>
<dbReference type="InterPro" id="IPR053150">
    <property type="entry name" value="Teicoplanin_resist-assoc"/>
</dbReference>
<feature type="domain" description="VanZ-like" evidence="2">
    <location>
        <begin position="47"/>
        <end position="153"/>
    </location>
</feature>
<feature type="transmembrane region" description="Helical" evidence="1">
    <location>
        <begin position="6"/>
        <end position="25"/>
    </location>
</feature>
<feature type="transmembrane region" description="Helical" evidence="1">
    <location>
        <begin position="46"/>
        <end position="70"/>
    </location>
</feature>
<feature type="transmembrane region" description="Helical" evidence="1">
    <location>
        <begin position="82"/>
        <end position="99"/>
    </location>
</feature>
<comment type="caution">
    <text evidence="3">The sequence shown here is derived from an EMBL/GenBank/DDBJ whole genome shotgun (WGS) entry which is preliminary data.</text>
</comment>
<dbReference type="Proteomes" id="UP001501218">
    <property type="component" value="Unassembled WGS sequence"/>
</dbReference>
<keyword evidence="4" id="KW-1185">Reference proteome</keyword>
<accession>A0ABN3GNE5</accession>
<feature type="transmembrane region" description="Helical" evidence="1">
    <location>
        <begin position="177"/>
        <end position="200"/>
    </location>
</feature>
<name>A0ABN3GNE5_9PSEU</name>
<reference evidence="3 4" key="1">
    <citation type="journal article" date="2019" name="Int. J. Syst. Evol. Microbiol.">
        <title>The Global Catalogue of Microorganisms (GCM) 10K type strain sequencing project: providing services to taxonomists for standard genome sequencing and annotation.</title>
        <authorList>
            <consortium name="The Broad Institute Genomics Platform"/>
            <consortium name="The Broad Institute Genome Sequencing Center for Infectious Disease"/>
            <person name="Wu L."/>
            <person name="Ma J."/>
        </authorList>
    </citation>
    <scope>NUCLEOTIDE SEQUENCE [LARGE SCALE GENOMIC DNA]</scope>
    <source>
        <strain evidence="3 4">JCM 16221</strain>
    </source>
</reference>
<evidence type="ECO:0000313" key="4">
    <source>
        <dbReference type="Proteomes" id="UP001501218"/>
    </source>
</evidence>
<keyword evidence="1" id="KW-0472">Membrane</keyword>
<dbReference type="PANTHER" id="PTHR36834:SF1">
    <property type="entry name" value="INTEGRAL MEMBRANE PROTEIN"/>
    <property type="match status" value="1"/>
</dbReference>
<proteinExistence type="predicted"/>
<keyword evidence="1" id="KW-1133">Transmembrane helix</keyword>
<dbReference type="Pfam" id="PF04892">
    <property type="entry name" value="VanZ"/>
    <property type="match status" value="1"/>
</dbReference>
<dbReference type="RefSeq" id="WP_344134595.1">
    <property type="nucleotide sequence ID" value="NZ_BAAARA010000015.1"/>
</dbReference>
<dbReference type="EMBL" id="BAAARA010000015">
    <property type="protein sequence ID" value="GAA2356630.1"/>
    <property type="molecule type" value="Genomic_DNA"/>
</dbReference>
<organism evidence="3 4">
    <name type="scientific">Saccharopolyspora halophila</name>
    <dbReference type="NCBI Taxonomy" id="405551"/>
    <lineage>
        <taxon>Bacteria</taxon>
        <taxon>Bacillati</taxon>
        <taxon>Actinomycetota</taxon>
        <taxon>Actinomycetes</taxon>
        <taxon>Pseudonocardiales</taxon>
        <taxon>Pseudonocardiaceae</taxon>
        <taxon>Saccharopolyspora</taxon>
    </lineage>
</organism>
<sequence length="318" mass="33104">MNLLPASIAAVLATALAALLFPSFVADEYRRRGGLRADVALRRFAVLLYAIALGCYVLLPARAGCFAAQLRPLAGLTSATTLTQFACNIALFVPLGVLLRGGARRAAAAGFAVSVLVEVTQLTGLWFAFPCAYRVFDVDDVIANTLGALVGGLVPRPPVPREQDPVGPRSITAGRRLLGMCCDGLVLCWLVVICGGLGQFGWLPAALALLVATLPTGTTLGQQLVLLRARSPTPATASLRWACGTGGLAVALGCGPLVGVPGPVLAALWCGAHATGVICDRDRRGITGRLTRLKLEDMRAPTPVRSREAGWDPCGTSI</sequence>
<dbReference type="PANTHER" id="PTHR36834">
    <property type="entry name" value="MEMBRANE PROTEIN-RELATED"/>
    <property type="match status" value="1"/>
</dbReference>
<gene>
    <name evidence="3" type="ORF">GCM10009854_38590</name>
</gene>
<protein>
    <recommendedName>
        <fullName evidence="2">VanZ-like domain-containing protein</fullName>
    </recommendedName>
</protein>